<evidence type="ECO:0000313" key="2">
    <source>
        <dbReference type="EMBL" id="MPM80446.1"/>
    </source>
</evidence>
<dbReference type="Pfam" id="PF04168">
    <property type="entry name" value="Alpha-E"/>
    <property type="match status" value="1"/>
</dbReference>
<dbReference type="InterPro" id="IPR007296">
    <property type="entry name" value="DUF403"/>
</dbReference>
<feature type="domain" description="DUF403" evidence="1">
    <location>
        <begin position="1"/>
        <end position="131"/>
    </location>
</feature>
<name>A0A645CTL2_9ZZZZ</name>
<gene>
    <name evidence="2" type="ORF">SDC9_127493</name>
</gene>
<dbReference type="AlphaFoldDB" id="A0A645CTL2"/>
<proteinExistence type="predicted"/>
<reference evidence="2" key="1">
    <citation type="submission" date="2019-08" db="EMBL/GenBank/DDBJ databases">
        <authorList>
            <person name="Kucharzyk K."/>
            <person name="Murdoch R.W."/>
            <person name="Higgins S."/>
            <person name="Loffler F."/>
        </authorList>
    </citation>
    <scope>NUCLEOTIDE SEQUENCE</scope>
</reference>
<organism evidence="2">
    <name type="scientific">bioreactor metagenome</name>
    <dbReference type="NCBI Taxonomy" id="1076179"/>
    <lineage>
        <taxon>unclassified sequences</taxon>
        <taxon>metagenomes</taxon>
        <taxon>ecological metagenomes</taxon>
    </lineage>
</organism>
<comment type="caution">
    <text evidence="2">The sequence shown here is derived from an EMBL/GenBank/DDBJ whole genome shotgun (WGS) entry which is preliminary data.</text>
</comment>
<sequence>MTARLVTATTFAQGAIPWAAALRGCDAHDAFLRTYRGWHATSQAIEFLVQDAAFPRSVMHGLTRATEALEAVSGPSYGVGLPGEARYELGRLTQQLAYLTADELVDDLAGRMAEVQRTCQRVTTAISRRFFAAATEQAWTTEETH</sequence>
<protein>
    <recommendedName>
        <fullName evidence="1">DUF403 domain-containing protein</fullName>
    </recommendedName>
</protein>
<evidence type="ECO:0000259" key="1">
    <source>
        <dbReference type="Pfam" id="PF04168"/>
    </source>
</evidence>
<dbReference type="EMBL" id="VSSQ01030056">
    <property type="protein sequence ID" value="MPM80446.1"/>
    <property type="molecule type" value="Genomic_DNA"/>
</dbReference>
<accession>A0A645CTL2</accession>